<dbReference type="InterPro" id="IPR002213">
    <property type="entry name" value="UDP_glucos_trans"/>
</dbReference>
<evidence type="ECO:0000256" key="5">
    <source>
        <dbReference type="RuleBase" id="RU362057"/>
    </source>
</evidence>
<evidence type="ECO:0000313" key="7">
    <source>
        <dbReference type="EMBL" id="WIA21120.1"/>
    </source>
</evidence>
<accession>A0ABY8UIK2</accession>
<proteinExistence type="inferred from homology"/>
<evidence type="ECO:0000256" key="4">
    <source>
        <dbReference type="RuleBase" id="RU003718"/>
    </source>
</evidence>
<sequence>MADSKKYFLFVSVPMHGHMNPLMAPAKVLLQQGHKVQFACFEEMRAKFETAGIPFLSLGPDHLQLGQHGDACLDPFKTVEEQSQVAVKMFFGWEVAMYPALMRVVQEAGGRPDVIVADIVTMAAVGVAEQLQLPLALLGSLPIGMCLESLGLSQYNAARHIPHQSFGGKVFAAKMSLFEKYWQNPRAKRSSMLQMQPLIDARIASRKELGLPPLEEEMRAPMQVPAGVPRHTVLVASSWTMEIKRELPANWHLTGAMGVDFSVNYPPSLEDGDIKRFLEEGAAAGQPAVLVALGTIVVLKQQQVAQTAAAFASMPSVRFVWSLKEVCHAMLPAGYTPPNVLISSWVPQPAVLGHPAVKAFVSHGGQNSTNEGLTAGKPILCMPFGADQPINAQLLADRGFGLKADPTKLTSKGLVASITKLLTEPRFAAAAAAAGRELRSRSGPQDTADLLLQFAAAEPAAAVREEPVQPAAAAAAAAGVDVLQEDQDAVCANSAGPCHLRLVDSASEVAAAGGDDVSAGKDAAAKGAVGAAAAAAAAAAAGKEVAHTLNEADARTVTV</sequence>
<dbReference type="InterPro" id="IPR050271">
    <property type="entry name" value="UDP-glycosyltransferase"/>
</dbReference>
<dbReference type="InterPro" id="IPR004276">
    <property type="entry name" value="GlycoTrans_28_N"/>
</dbReference>
<dbReference type="Pfam" id="PF00201">
    <property type="entry name" value="UDPGT"/>
    <property type="match status" value="1"/>
</dbReference>
<evidence type="ECO:0000313" key="8">
    <source>
        <dbReference type="Proteomes" id="UP001244341"/>
    </source>
</evidence>
<evidence type="ECO:0000256" key="1">
    <source>
        <dbReference type="ARBA" id="ARBA00009995"/>
    </source>
</evidence>
<dbReference type="EC" id="2.4.1.-" evidence="5"/>
<dbReference type="SUPFAM" id="SSF53756">
    <property type="entry name" value="UDP-Glycosyltransferase/glycogen phosphorylase"/>
    <property type="match status" value="1"/>
</dbReference>
<dbReference type="PANTHER" id="PTHR48043">
    <property type="entry name" value="EG:EG0003.4 PROTEIN-RELATED"/>
    <property type="match status" value="1"/>
</dbReference>
<gene>
    <name evidence="7" type="ORF">OEZ85_005435</name>
</gene>
<reference evidence="7 8" key="1">
    <citation type="submission" date="2023-05" db="EMBL/GenBank/DDBJ databases">
        <title>A 100% complete, gapless, phased diploid assembly of the Scenedesmus obliquus UTEX 3031 genome.</title>
        <authorList>
            <person name="Biondi T.C."/>
            <person name="Hanschen E.R."/>
            <person name="Kwon T."/>
            <person name="Eng W."/>
            <person name="Kruse C.P.S."/>
            <person name="Koehler S.I."/>
            <person name="Kunde Y."/>
            <person name="Gleasner C.D."/>
            <person name="You Mak K.T."/>
            <person name="Polle J."/>
            <person name="Hovde B.T."/>
            <person name="Starkenburg S.R."/>
        </authorList>
    </citation>
    <scope>NUCLEOTIDE SEQUENCE [LARGE SCALE GENOMIC DNA]</scope>
    <source>
        <strain evidence="7 8">DOE0152z</strain>
    </source>
</reference>
<dbReference type="Gene3D" id="3.40.50.2000">
    <property type="entry name" value="Glycogen Phosphorylase B"/>
    <property type="match status" value="2"/>
</dbReference>
<dbReference type="CDD" id="cd03784">
    <property type="entry name" value="GT1_Gtf-like"/>
    <property type="match status" value="1"/>
</dbReference>
<evidence type="ECO:0000256" key="3">
    <source>
        <dbReference type="ARBA" id="ARBA00022679"/>
    </source>
</evidence>
<dbReference type="Proteomes" id="UP001244341">
    <property type="component" value="Chromosome 12b"/>
</dbReference>
<dbReference type="Pfam" id="PF03033">
    <property type="entry name" value="Glyco_transf_28"/>
    <property type="match status" value="1"/>
</dbReference>
<keyword evidence="2 4" id="KW-0328">Glycosyltransferase</keyword>
<evidence type="ECO:0000256" key="2">
    <source>
        <dbReference type="ARBA" id="ARBA00022676"/>
    </source>
</evidence>
<evidence type="ECO:0000259" key="6">
    <source>
        <dbReference type="Pfam" id="PF03033"/>
    </source>
</evidence>
<keyword evidence="3 4" id="KW-0808">Transferase</keyword>
<feature type="domain" description="Glycosyltransferase family 28 N-terminal" evidence="6">
    <location>
        <begin position="17"/>
        <end position="135"/>
    </location>
</feature>
<dbReference type="EMBL" id="CP126219">
    <property type="protein sequence ID" value="WIA21120.1"/>
    <property type="molecule type" value="Genomic_DNA"/>
</dbReference>
<organism evidence="7 8">
    <name type="scientific">Tetradesmus obliquus</name>
    <name type="common">Green alga</name>
    <name type="synonym">Acutodesmus obliquus</name>
    <dbReference type="NCBI Taxonomy" id="3088"/>
    <lineage>
        <taxon>Eukaryota</taxon>
        <taxon>Viridiplantae</taxon>
        <taxon>Chlorophyta</taxon>
        <taxon>core chlorophytes</taxon>
        <taxon>Chlorophyceae</taxon>
        <taxon>CS clade</taxon>
        <taxon>Sphaeropleales</taxon>
        <taxon>Scenedesmaceae</taxon>
        <taxon>Tetradesmus</taxon>
    </lineage>
</organism>
<comment type="similarity">
    <text evidence="1 4">Belongs to the UDP-glycosyltransferase family.</text>
</comment>
<name>A0ABY8UIK2_TETOB</name>
<dbReference type="PROSITE" id="PS00375">
    <property type="entry name" value="UDPGT"/>
    <property type="match status" value="1"/>
</dbReference>
<dbReference type="PANTHER" id="PTHR48043:SF145">
    <property type="entry name" value="FI06409P-RELATED"/>
    <property type="match status" value="1"/>
</dbReference>
<protein>
    <recommendedName>
        <fullName evidence="5">Glycosyltransferase</fullName>
        <ecNumber evidence="5">2.4.1.-</ecNumber>
    </recommendedName>
</protein>
<keyword evidence="8" id="KW-1185">Reference proteome</keyword>
<dbReference type="InterPro" id="IPR035595">
    <property type="entry name" value="UDP_glycos_trans_CS"/>
</dbReference>